<dbReference type="EMBL" id="LGRX02003853">
    <property type="protein sequence ID" value="KAK3281410.1"/>
    <property type="molecule type" value="Genomic_DNA"/>
</dbReference>
<dbReference type="Proteomes" id="UP001190700">
    <property type="component" value="Unassembled WGS sequence"/>
</dbReference>
<gene>
    <name evidence="1" type="ORF">CYMTET_10799</name>
</gene>
<comment type="caution">
    <text evidence="1">The sequence shown here is derived from an EMBL/GenBank/DDBJ whole genome shotgun (WGS) entry which is preliminary data.</text>
</comment>
<keyword evidence="2" id="KW-1185">Reference proteome</keyword>
<evidence type="ECO:0000313" key="2">
    <source>
        <dbReference type="Proteomes" id="UP001190700"/>
    </source>
</evidence>
<accession>A0AAE0GNG2</accession>
<dbReference type="AlphaFoldDB" id="A0AAE0GNG2"/>
<protein>
    <submittedName>
        <fullName evidence="1">Uncharacterized protein</fullName>
    </submittedName>
</protein>
<name>A0AAE0GNG2_9CHLO</name>
<sequence length="194" mass="21537">MEAARRPGRPSILEAAPPGVLPAWSASPRRHSNLERRRPASFQPGGDRGWALGSFEIMLCMGNKRATVFSKLTSNKWPRARTLLPGGSGILEQVSSQLKSSLKPIDFKEYEFIYVDHPEIKKFIKLDSRRLDIYDGQANGGIRLANYICAPPKGGNMAVFMYLAERCRDFCAFLLPVTSDQPHRSGNVTKGMVG</sequence>
<evidence type="ECO:0000313" key="1">
    <source>
        <dbReference type="EMBL" id="KAK3281410.1"/>
    </source>
</evidence>
<organism evidence="1 2">
    <name type="scientific">Cymbomonas tetramitiformis</name>
    <dbReference type="NCBI Taxonomy" id="36881"/>
    <lineage>
        <taxon>Eukaryota</taxon>
        <taxon>Viridiplantae</taxon>
        <taxon>Chlorophyta</taxon>
        <taxon>Pyramimonadophyceae</taxon>
        <taxon>Pyramimonadales</taxon>
        <taxon>Pyramimonadaceae</taxon>
        <taxon>Cymbomonas</taxon>
    </lineage>
</organism>
<proteinExistence type="predicted"/>
<reference evidence="1 2" key="1">
    <citation type="journal article" date="2015" name="Genome Biol. Evol.">
        <title>Comparative Genomics of a Bacterivorous Green Alga Reveals Evolutionary Causalities and Consequences of Phago-Mixotrophic Mode of Nutrition.</title>
        <authorList>
            <person name="Burns J.A."/>
            <person name="Paasch A."/>
            <person name="Narechania A."/>
            <person name="Kim E."/>
        </authorList>
    </citation>
    <scope>NUCLEOTIDE SEQUENCE [LARGE SCALE GENOMIC DNA]</scope>
    <source>
        <strain evidence="1 2">PLY_AMNH</strain>
    </source>
</reference>